<dbReference type="OrthoDB" id="5577072at2759"/>
<accession>A0A7K5H761</accession>
<comment type="caution">
    <text evidence="3">The sequence shown here is derived from an EMBL/GenBank/DDBJ whole genome shotgun (WGS) entry which is preliminary data.</text>
</comment>
<comment type="subcellular location">
    <subcellularLocation>
        <location evidence="1">Nucleus</location>
    </subcellularLocation>
</comment>
<dbReference type="AlphaFoldDB" id="A0A7K5H761"/>
<comment type="function">
    <text evidence="1">RNA-binding protein involved in pre-mRNA splicing.</text>
</comment>
<evidence type="ECO:0000313" key="4">
    <source>
        <dbReference type="Proteomes" id="UP000541181"/>
    </source>
</evidence>
<evidence type="ECO:0000256" key="2">
    <source>
        <dbReference type="SAM" id="MobiDB-lite"/>
    </source>
</evidence>
<name>A0A7K5H761_9AVES</name>
<dbReference type="PANTHER" id="PTHR15818">
    <property type="entry name" value="G PATCH AND KOW-CONTAINING"/>
    <property type="match status" value="1"/>
</dbReference>
<feature type="compositionally biased region" description="Basic and acidic residues" evidence="2">
    <location>
        <begin position="127"/>
        <end position="137"/>
    </location>
</feature>
<feature type="compositionally biased region" description="Gly residues" evidence="2">
    <location>
        <begin position="1"/>
        <end position="15"/>
    </location>
</feature>
<reference evidence="3 4" key="1">
    <citation type="submission" date="2019-09" db="EMBL/GenBank/DDBJ databases">
        <title>Bird 10,000 Genomes (B10K) Project - Family phase.</title>
        <authorList>
            <person name="Zhang G."/>
        </authorList>
    </citation>
    <scope>NUCLEOTIDE SEQUENCE [LARGE SCALE GENOMIC DNA]</scope>
    <source>
        <strain evidence="3">B10K-CU-031-22</strain>
    </source>
</reference>
<dbReference type="EMBL" id="VZRC01002135">
    <property type="protein sequence ID" value="NWS65177.1"/>
    <property type="molecule type" value="Genomic_DNA"/>
</dbReference>
<organism evidence="3 4">
    <name type="scientific">Chunga burmeisteri</name>
    <name type="common">Black-legged seriema</name>
    <dbReference type="NCBI Taxonomy" id="1352770"/>
    <lineage>
        <taxon>Eukaryota</taxon>
        <taxon>Metazoa</taxon>
        <taxon>Chordata</taxon>
        <taxon>Craniata</taxon>
        <taxon>Vertebrata</taxon>
        <taxon>Euteleostomi</taxon>
        <taxon>Archelosauria</taxon>
        <taxon>Archosauria</taxon>
        <taxon>Dinosauria</taxon>
        <taxon>Saurischia</taxon>
        <taxon>Theropoda</taxon>
        <taxon>Coelurosauria</taxon>
        <taxon>Aves</taxon>
        <taxon>Neognathae</taxon>
        <taxon>Neoaves</taxon>
        <taxon>Telluraves</taxon>
        <taxon>Australaves</taxon>
        <taxon>Cariamiformes</taxon>
        <taxon>Cariamidae</taxon>
        <taxon>Chunga</taxon>
    </lineage>
</organism>
<gene>
    <name evidence="3" type="primary">Gpkow</name>
    <name evidence="3" type="ORF">CHUBUR_R15926</name>
</gene>
<feature type="non-terminal residue" evidence="3">
    <location>
        <position position="1"/>
    </location>
</feature>
<dbReference type="Proteomes" id="UP000541181">
    <property type="component" value="Unassembled WGS sequence"/>
</dbReference>
<evidence type="ECO:0000256" key="1">
    <source>
        <dbReference type="RuleBase" id="RU369096"/>
    </source>
</evidence>
<dbReference type="InterPro" id="IPR045166">
    <property type="entry name" value="Spp2-like"/>
</dbReference>
<protein>
    <recommendedName>
        <fullName evidence="1">G-patch domain and KOW motifs-containing protein</fullName>
    </recommendedName>
</protein>
<keyword evidence="1" id="KW-0508">mRNA splicing</keyword>
<feature type="region of interest" description="Disordered" evidence="2">
    <location>
        <begin position="1"/>
        <end position="137"/>
    </location>
</feature>
<dbReference type="PANTHER" id="PTHR15818:SF2">
    <property type="entry name" value="G-PATCH DOMAIN AND KOW MOTIFS-CONTAINING PROTEIN"/>
    <property type="match status" value="1"/>
</dbReference>
<dbReference type="GO" id="GO:0005681">
    <property type="term" value="C:spliceosomal complex"/>
    <property type="evidence" value="ECO:0007669"/>
    <property type="project" value="TreeGrafter"/>
</dbReference>
<proteinExistence type="inferred from homology"/>
<keyword evidence="4" id="KW-1185">Reference proteome</keyword>
<dbReference type="GO" id="GO:0000398">
    <property type="term" value="P:mRNA splicing, via spliceosome"/>
    <property type="evidence" value="ECO:0007669"/>
    <property type="project" value="UniProtKB-UniRule"/>
</dbReference>
<sequence>GPCAEPGGGGGGGGDTDFLTAVEDRELLSARPAPPPPKELVIPLVPSHRWRNPEPPPGDTAHAPGKSHAPANDHAPHTGSTPSGDPPDGPISVEAQAVQELLQEARQSQEQGQGDVGPPISIPLQLQDRDVAPRPQP</sequence>
<evidence type="ECO:0000313" key="3">
    <source>
        <dbReference type="EMBL" id="NWS65177.1"/>
    </source>
</evidence>
<keyword evidence="1" id="KW-0507">mRNA processing</keyword>
<feature type="non-terminal residue" evidence="3">
    <location>
        <position position="137"/>
    </location>
</feature>
<keyword evidence="1" id="KW-0539">Nucleus</keyword>
<comment type="similarity">
    <text evidence="1">Belongs to the MOS2 family.</text>
</comment>